<dbReference type="Pfam" id="PF00355">
    <property type="entry name" value="Rieske"/>
    <property type="match status" value="1"/>
</dbReference>
<comment type="caution">
    <text evidence="6">The sequence shown here is derived from an EMBL/GenBank/DDBJ whole genome shotgun (WGS) entry which is preliminary data.</text>
</comment>
<dbReference type="GO" id="GO:0051537">
    <property type="term" value="F:2 iron, 2 sulfur cluster binding"/>
    <property type="evidence" value="ECO:0007669"/>
    <property type="project" value="UniProtKB-KW"/>
</dbReference>
<keyword evidence="6" id="KW-0560">Oxidoreductase</keyword>
<accession>A0AA37H839</accession>
<keyword evidence="2" id="KW-0479">Metal-binding</keyword>
<evidence type="ECO:0000313" key="7">
    <source>
        <dbReference type="Proteomes" id="UP001055286"/>
    </source>
</evidence>
<gene>
    <name evidence="6" type="ORF">MPEAHAMD_0730</name>
</gene>
<dbReference type="Gene3D" id="2.102.10.10">
    <property type="entry name" value="Rieske [2Fe-2S] iron-sulphur domain"/>
    <property type="match status" value="1"/>
</dbReference>
<dbReference type="PANTHER" id="PTHR21266:SF57">
    <property type="entry name" value="3-CHLOROBENZOATE-3,4-DIOXYGENASE"/>
    <property type="match status" value="1"/>
</dbReference>
<evidence type="ECO:0000313" key="6">
    <source>
        <dbReference type="EMBL" id="GJD60591.1"/>
    </source>
</evidence>
<organism evidence="6 7">
    <name type="scientific">Methylobacterium frigidaeris</name>
    <dbReference type="NCBI Taxonomy" id="2038277"/>
    <lineage>
        <taxon>Bacteria</taxon>
        <taxon>Pseudomonadati</taxon>
        <taxon>Pseudomonadota</taxon>
        <taxon>Alphaproteobacteria</taxon>
        <taxon>Hyphomicrobiales</taxon>
        <taxon>Methylobacteriaceae</taxon>
        <taxon>Methylobacterium</taxon>
    </lineage>
</organism>
<keyword evidence="6" id="KW-0503">Monooxygenase</keyword>
<dbReference type="AlphaFoldDB" id="A0AA37H839"/>
<proteinExistence type="predicted"/>
<evidence type="ECO:0000256" key="2">
    <source>
        <dbReference type="ARBA" id="ARBA00022723"/>
    </source>
</evidence>
<dbReference type="SUPFAM" id="SSF55961">
    <property type="entry name" value="Bet v1-like"/>
    <property type="match status" value="1"/>
</dbReference>
<evidence type="ECO:0000256" key="3">
    <source>
        <dbReference type="ARBA" id="ARBA00023004"/>
    </source>
</evidence>
<dbReference type="InterPro" id="IPR050584">
    <property type="entry name" value="Cholesterol_7-desaturase"/>
</dbReference>
<dbReference type="Gene3D" id="3.90.380.10">
    <property type="entry name" value="Naphthalene 1,2-dioxygenase Alpha Subunit, Chain A, domain 1"/>
    <property type="match status" value="1"/>
</dbReference>
<dbReference type="Proteomes" id="UP001055286">
    <property type="component" value="Unassembled WGS sequence"/>
</dbReference>
<keyword evidence="3" id="KW-0408">Iron</keyword>
<feature type="domain" description="Rieske" evidence="5">
    <location>
        <begin position="14"/>
        <end position="120"/>
    </location>
</feature>
<dbReference type="PANTHER" id="PTHR21266">
    <property type="entry name" value="IRON-SULFUR DOMAIN CONTAINING PROTEIN"/>
    <property type="match status" value="1"/>
</dbReference>
<keyword evidence="4" id="KW-0411">Iron-sulfur</keyword>
<dbReference type="CDD" id="cd03469">
    <property type="entry name" value="Rieske_RO_Alpha_N"/>
    <property type="match status" value="1"/>
</dbReference>
<dbReference type="GO" id="GO:0004497">
    <property type="term" value="F:monooxygenase activity"/>
    <property type="evidence" value="ECO:0007669"/>
    <property type="project" value="UniProtKB-KW"/>
</dbReference>
<dbReference type="InterPro" id="IPR036922">
    <property type="entry name" value="Rieske_2Fe-2S_sf"/>
</dbReference>
<dbReference type="RefSeq" id="WP_238189673.1">
    <property type="nucleotide sequence ID" value="NZ_BPQJ01000003.1"/>
</dbReference>
<keyword evidence="7" id="KW-1185">Reference proteome</keyword>
<name>A0AA37H839_9HYPH</name>
<reference evidence="6" key="1">
    <citation type="journal article" date="2016" name="Front. Microbiol.">
        <title>Genome Sequence of the Piezophilic, Mesophilic Sulfate-Reducing Bacterium Desulfovibrio indicus J2T.</title>
        <authorList>
            <person name="Cao J."/>
            <person name="Maignien L."/>
            <person name="Shao Z."/>
            <person name="Alain K."/>
            <person name="Jebbar M."/>
        </authorList>
    </citation>
    <scope>NUCLEOTIDE SEQUENCE</scope>
    <source>
        <strain evidence="6">JCM 32048</strain>
    </source>
</reference>
<evidence type="ECO:0000256" key="4">
    <source>
        <dbReference type="ARBA" id="ARBA00023014"/>
    </source>
</evidence>
<evidence type="ECO:0000259" key="5">
    <source>
        <dbReference type="PROSITE" id="PS51296"/>
    </source>
</evidence>
<dbReference type="EMBL" id="BPQJ01000003">
    <property type="protein sequence ID" value="GJD60591.1"/>
    <property type="molecule type" value="Genomic_DNA"/>
</dbReference>
<protein>
    <submittedName>
        <fullName evidence="6">Carnitine monooxygenase oxygenase subunit</fullName>
    </submittedName>
</protein>
<evidence type="ECO:0000256" key="1">
    <source>
        <dbReference type="ARBA" id="ARBA00022714"/>
    </source>
</evidence>
<reference evidence="6" key="2">
    <citation type="submission" date="2021-08" db="EMBL/GenBank/DDBJ databases">
        <authorList>
            <person name="Tani A."/>
            <person name="Ola A."/>
            <person name="Ogura Y."/>
            <person name="Katsura K."/>
            <person name="Hayashi T."/>
        </authorList>
    </citation>
    <scope>NUCLEOTIDE SEQUENCE</scope>
    <source>
        <strain evidence="6">JCM 32048</strain>
    </source>
</reference>
<dbReference type="InterPro" id="IPR017941">
    <property type="entry name" value="Rieske_2Fe-2S"/>
</dbReference>
<dbReference type="SUPFAM" id="SSF50022">
    <property type="entry name" value="ISP domain"/>
    <property type="match status" value="1"/>
</dbReference>
<dbReference type="GO" id="GO:0046872">
    <property type="term" value="F:metal ion binding"/>
    <property type="evidence" value="ECO:0007669"/>
    <property type="project" value="UniProtKB-KW"/>
</dbReference>
<sequence>MTGDPIRRALDDVWYCVGESRSLRPGGMRSVSLGEEAVVVGREASGALFALRDRCPHRGMALSAGRIVDGNLVCPFHGWQFRPDGVCAAIPALARRDDANFASVRLARFAVAEKSGLIWVHANANLANPNLANANLANANPANANPDAAPPIPEVDFDYCGQLVEILEVEASFDLVALSFVDPAHVAYVHDSWWWRPSKTMKEKVKHFAPSPFGFTMTSHTAKTASLAYRLLGSIPEVEIEFRLPGVRLERITAGAKRLANYTFASPLANGRTALINAMYWNIPALNLLKPVARPLMRQFLGQDRDVLQIAQRGLDRKPAMVLMGESDVQSQWYFSLKREFLRAREAGAAFVNPLEPRELRWRS</sequence>
<dbReference type="PROSITE" id="PS51296">
    <property type="entry name" value="RIESKE"/>
    <property type="match status" value="1"/>
</dbReference>
<keyword evidence="1" id="KW-0001">2Fe-2S</keyword>